<protein>
    <recommendedName>
        <fullName evidence="1">YqcC-like domain-containing protein</fullName>
    </recommendedName>
</protein>
<dbReference type="SUPFAM" id="SSF158452">
    <property type="entry name" value="YqcC-like"/>
    <property type="match status" value="1"/>
</dbReference>
<dbReference type="Pfam" id="PF04287">
    <property type="entry name" value="DUF446"/>
    <property type="match status" value="1"/>
</dbReference>
<dbReference type="Proteomes" id="UP000646152">
    <property type="component" value="Unassembled WGS sequence"/>
</dbReference>
<dbReference type="RefSeq" id="WP_188629020.1">
    <property type="nucleotide sequence ID" value="NZ_BMKE01000006.1"/>
</dbReference>
<proteinExistence type="predicted"/>
<dbReference type="Gene3D" id="1.20.1440.40">
    <property type="entry name" value="YqcC-like"/>
    <property type="match status" value="1"/>
</dbReference>
<dbReference type="InterPro" id="IPR007384">
    <property type="entry name" value="UCP006257"/>
</dbReference>
<dbReference type="PANTHER" id="PTHR39586">
    <property type="entry name" value="CYTOPLASMIC PROTEIN-RELATED"/>
    <property type="match status" value="1"/>
</dbReference>
<accession>A0ABQ1IG54</accession>
<evidence type="ECO:0000313" key="3">
    <source>
        <dbReference type="Proteomes" id="UP000646152"/>
    </source>
</evidence>
<keyword evidence="3" id="KW-1185">Reference proteome</keyword>
<dbReference type="PIRSF" id="PIRSF006257">
    <property type="entry name" value="UCP006257"/>
    <property type="match status" value="1"/>
</dbReference>
<feature type="domain" description="YqcC-like" evidence="1">
    <location>
        <begin position="5"/>
        <end position="100"/>
    </location>
</feature>
<evidence type="ECO:0000259" key="1">
    <source>
        <dbReference type="Pfam" id="PF04287"/>
    </source>
</evidence>
<dbReference type="InterPro" id="IPR023376">
    <property type="entry name" value="YqcC-like_dom"/>
</dbReference>
<organism evidence="2 3">
    <name type="scientific">Oceanisphaera marina</name>
    <dbReference type="NCBI Taxonomy" id="2017550"/>
    <lineage>
        <taxon>Bacteria</taxon>
        <taxon>Pseudomonadati</taxon>
        <taxon>Pseudomonadota</taxon>
        <taxon>Gammaproteobacteria</taxon>
        <taxon>Aeromonadales</taxon>
        <taxon>Aeromonadaceae</taxon>
        <taxon>Oceanisphaera</taxon>
    </lineage>
</organism>
<dbReference type="InterPro" id="IPR036814">
    <property type="entry name" value="YqcC-like_sf"/>
</dbReference>
<reference evidence="3" key="1">
    <citation type="journal article" date="2019" name="Int. J. Syst. Evol. Microbiol.">
        <title>The Global Catalogue of Microorganisms (GCM) 10K type strain sequencing project: providing services to taxonomists for standard genome sequencing and annotation.</title>
        <authorList>
            <consortium name="The Broad Institute Genomics Platform"/>
            <consortium name="The Broad Institute Genome Sequencing Center for Infectious Disease"/>
            <person name="Wu L."/>
            <person name="Ma J."/>
        </authorList>
    </citation>
    <scope>NUCLEOTIDE SEQUENCE [LARGE SCALE GENOMIC DNA]</scope>
    <source>
        <strain evidence="3">CGMCC 1.15923</strain>
    </source>
</reference>
<dbReference type="EMBL" id="BMKE01000006">
    <property type="protein sequence ID" value="GGB38876.1"/>
    <property type="molecule type" value="Genomic_DNA"/>
</dbReference>
<name>A0ABQ1IG54_9GAMM</name>
<comment type="caution">
    <text evidence="2">The sequence shown here is derived from an EMBL/GenBank/DDBJ whole genome shotgun (WGS) entry which is preliminary data.</text>
</comment>
<evidence type="ECO:0000313" key="2">
    <source>
        <dbReference type="EMBL" id="GGB38876.1"/>
    </source>
</evidence>
<sequence length="111" mass="12253">MSAEVEKRLYAIERELKALSWWQSEPPSAAALASTEPFCLDTLTFSQWLQFVLLVRLQAMLEAGVPLPNNISIYPMATESFKPLAVDTRALEEAIAGLDETLSGQAVVREA</sequence>
<dbReference type="PANTHER" id="PTHR39586:SF1">
    <property type="entry name" value="CYTOPLASMIC PROTEIN"/>
    <property type="match status" value="1"/>
</dbReference>
<gene>
    <name evidence="2" type="ORF">GCM10011502_10190</name>
</gene>